<proteinExistence type="predicted"/>
<sequence length="54" mass="6374">MRRLRFLDCYLAAQSVVKDIMEAVLTKTTGNYRMEDEELDTREEGESFSILRKD</sequence>
<dbReference type="Proteomes" id="UP000247409">
    <property type="component" value="Unassembled WGS sequence"/>
</dbReference>
<dbReference type="AlphaFoldDB" id="A0A2V3IL50"/>
<organism evidence="1 2">
    <name type="scientific">Gracilariopsis chorda</name>
    <dbReference type="NCBI Taxonomy" id="448386"/>
    <lineage>
        <taxon>Eukaryota</taxon>
        <taxon>Rhodophyta</taxon>
        <taxon>Florideophyceae</taxon>
        <taxon>Rhodymeniophycidae</taxon>
        <taxon>Gracilariales</taxon>
        <taxon>Gracilariaceae</taxon>
        <taxon>Gracilariopsis</taxon>
    </lineage>
</organism>
<name>A0A2V3IL50_9FLOR</name>
<protein>
    <submittedName>
        <fullName evidence="1">Uncharacterized protein</fullName>
    </submittedName>
</protein>
<gene>
    <name evidence="1" type="ORF">BWQ96_07457</name>
</gene>
<evidence type="ECO:0000313" key="2">
    <source>
        <dbReference type="Proteomes" id="UP000247409"/>
    </source>
</evidence>
<dbReference type="EMBL" id="NBIV01000149">
    <property type="protein sequence ID" value="PXF42806.1"/>
    <property type="molecule type" value="Genomic_DNA"/>
</dbReference>
<reference evidence="1 2" key="1">
    <citation type="journal article" date="2018" name="Mol. Biol. Evol.">
        <title>Analysis of the draft genome of the red seaweed Gracilariopsis chorda provides insights into genome size evolution in Rhodophyta.</title>
        <authorList>
            <person name="Lee J."/>
            <person name="Yang E.C."/>
            <person name="Graf L."/>
            <person name="Yang J.H."/>
            <person name="Qiu H."/>
            <person name="Zel Zion U."/>
            <person name="Chan C.X."/>
            <person name="Stephens T.G."/>
            <person name="Weber A.P.M."/>
            <person name="Boo G.H."/>
            <person name="Boo S.M."/>
            <person name="Kim K.M."/>
            <person name="Shin Y."/>
            <person name="Jung M."/>
            <person name="Lee S.J."/>
            <person name="Yim H.S."/>
            <person name="Lee J.H."/>
            <person name="Bhattacharya D."/>
            <person name="Yoon H.S."/>
        </authorList>
    </citation>
    <scope>NUCLEOTIDE SEQUENCE [LARGE SCALE GENOMIC DNA]</scope>
    <source>
        <strain evidence="1 2">SKKU-2015</strain>
        <tissue evidence="1">Whole body</tissue>
    </source>
</reference>
<accession>A0A2V3IL50</accession>
<comment type="caution">
    <text evidence="1">The sequence shown here is derived from an EMBL/GenBank/DDBJ whole genome shotgun (WGS) entry which is preliminary data.</text>
</comment>
<evidence type="ECO:0000313" key="1">
    <source>
        <dbReference type="EMBL" id="PXF42806.1"/>
    </source>
</evidence>
<keyword evidence="2" id="KW-1185">Reference proteome</keyword>